<proteinExistence type="predicted"/>
<accession>A0A2N3PK96</accession>
<evidence type="ECO:0008006" key="4">
    <source>
        <dbReference type="Google" id="ProtNLM"/>
    </source>
</evidence>
<feature type="signal peptide" evidence="1">
    <location>
        <begin position="1"/>
        <end position="24"/>
    </location>
</feature>
<reference evidence="2 3" key="1">
    <citation type="submission" date="2016-07" db="EMBL/GenBank/DDBJ databases">
        <title>Detection of Helicobacter winghamensis from caecal content of red fox (Vulpes vulpes).</title>
        <authorList>
            <person name="Zanoni R.G."/>
            <person name="Florio D."/>
            <person name="Caffara M."/>
            <person name="Renzi M."/>
            <person name="Parisi A."/>
            <person name="Pasquali F."/>
            <person name="Manfreda G."/>
        </authorList>
    </citation>
    <scope>NUCLEOTIDE SEQUENCE [LARGE SCALE GENOMIC DNA]</scope>
    <source>
        <strain evidence="2 3">295_13</strain>
    </source>
</reference>
<keyword evidence="1" id="KW-0732">Signal</keyword>
<dbReference type="EMBL" id="MBPK01000011">
    <property type="protein sequence ID" value="PKT81851.1"/>
    <property type="molecule type" value="Genomic_DNA"/>
</dbReference>
<dbReference type="SUPFAM" id="SSF101082">
    <property type="entry name" value="Typo IV secretion system protein TraC"/>
    <property type="match status" value="1"/>
</dbReference>
<dbReference type="OrthoDB" id="5362356at2"/>
<protein>
    <recommendedName>
        <fullName evidence="4">Type IV secretion system protein</fullName>
    </recommendedName>
</protein>
<sequence>MKFKNHYVAFSLIATLMFPNHLNASGIPVIDAASIAQAVQGFIQDQTANAKDYAMQLQQFQQMLKDTLNFEKQMESLGVDMKAITEVLGETQDMINDFENLYENIVELPDNIWGETSNIANACRYLEINSSKYSNKITQIKNFIKRDINQCITSVKNADDIFEDVEKLEKEALDLLEKDYAGYQEKMRQAVMLKQTIQFIKEKDTANNANEMIKIVDDYYSGKGQNSQKKFQKDMKALTAKVKNAQTTKEREALTNTILLKLTTQLQDMNETNMKYYRVIMAEKESQINAKDAHEMQKPKILTLEEINPTLGDYLQKQPQYDKNGIPILQLK</sequence>
<evidence type="ECO:0000313" key="3">
    <source>
        <dbReference type="Proteomes" id="UP000233350"/>
    </source>
</evidence>
<comment type="caution">
    <text evidence="2">The sequence shown here is derived from an EMBL/GenBank/DDBJ whole genome shotgun (WGS) entry which is preliminary data.</text>
</comment>
<dbReference type="Proteomes" id="UP000233350">
    <property type="component" value="Unassembled WGS sequence"/>
</dbReference>
<dbReference type="AlphaFoldDB" id="A0A2N3PK96"/>
<evidence type="ECO:0000313" key="2">
    <source>
        <dbReference type="EMBL" id="PKT81851.1"/>
    </source>
</evidence>
<dbReference type="RefSeq" id="WP_101312995.1">
    <property type="nucleotide sequence ID" value="NZ_CP063530.1"/>
</dbReference>
<keyword evidence="3" id="KW-1185">Reference proteome</keyword>
<organism evidence="2 3">
    <name type="scientific">Helicobacter winghamensis</name>
    <dbReference type="NCBI Taxonomy" id="157268"/>
    <lineage>
        <taxon>Bacteria</taxon>
        <taxon>Pseudomonadati</taxon>
        <taxon>Campylobacterota</taxon>
        <taxon>Epsilonproteobacteria</taxon>
        <taxon>Campylobacterales</taxon>
        <taxon>Helicobacteraceae</taxon>
        <taxon>Helicobacter</taxon>
    </lineage>
</organism>
<evidence type="ECO:0000256" key="1">
    <source>
        <dbReference type="SAM" id="SignalP"/>
    </source>
</evidence>
<name>A0A2N3PK96_9HELI</name>
<dbReference type="STRING" id="556267.HWAG_00686"/>
<gene>
    <name evidence="2" type="ORF">BCM31_01315</name>
</gene>
<feature type="chain" id="PRO_5014762244" description="Type IV secretion system protein" evidence="1">
    <location>
        <begin position="25"/>
        <end position="332"/>
    </location>
</feature>